<evidence type="ECO:0000256" key="1">
    <source>
        <dbReference type="SAM" id="Phobius"/>
    </source>
</evidence>
<proteinExistence type="predicted"/>
<accession>A0A1J4JQB2</accession>
<dbReference type="Proteomes" id="UP000179807">
    <property type="component" value="Unassembled WGS sequence"/>
</dbReference>
<feature type="chain" id="PRO_5012272455" evidence="2">
    <location>
        <begin position="20"/>
        <end position="296"/>
    </location>
</feature>
<gene>
    <name evidence="3" type="ORF">TRFO_33835</name>
</gene>
<protein>
    <submittedName>
        <fullName evidence="3">Uncharacterized protein</fullName>
    </submittedName>
</protein>
<dbReference type="RefSeq" id="XP_068352844.1">
    <property type="nucleotide sequence ID" value="XM_068509303.1"/>
</dbReference>
<comment type="caution">
    <text evidence="3">The sequence shown here is derived from an EMBL/GenBank/DDBJ whole genome shotgun (WGS) entry which is preliminary data.</text>
</comment>
<feature type="transmembrane region" description="Helical" evidence="1">
    <location>
        <begin position="248"/>
        <end position="269"/>
    </location>
</feature>
<feature type="signal peptide" evidence="2">
    <location>
        <begin position="1"/>
        <end position="19"/>
    </location>
</feature>
<evidence type="ECO:0000256" key="2">
    <source>
        <dbReference type="SAM" id="SignalP"/>
    </source>
</evidence>
<reference evidence="3" key="1">
    <citation type="submission" date="2016-10" db="EMBL/GenBank/DDBJ databases">
        <authorList>
            <person name="Benchimol M."/>
            <person name="Almeida L.G."/>
            <person name="Vasconcelos A.T."/>
            <person name="Perreira-Neves A."/>
            <person name="Rosa I.A."/>
            <person name="Tasca T."/>
            <person name="Bogo M.R."/>
            <person name="de Souza W."/>
        </authorList>
    </citation>
    <scope>NUCLEOTIDE SEQUENCE [LARGE SCALE GENOMIC DNA]</scope>
    <source>
        <strain evidence="3">K</strain>
    </source>
</reference>
<organism evidence="3 4">
    <name type="scientific">Tritrichomonas foetus</name>
    <dbReference type="NCBI Taxonomy" id="1144522"/>
    <lineage>
        <taxon>Eukaryota</taxon>
        <taxon>Metamonada</taxon>
        <taxon>Parabasalia</taxon>
        <taxon>Tritrichomonadida</taxon>
        <taxon>Tritrichomonadidae</taxon>
        <taxon>Tritrichomonas</taxon>
    </lineage>
</organism>
<keyword evidence="1" id="KW-1133">Transmembrane helix</keyword>
<dbReference type="EMBL" id="MLAK01000992">
    <property type="protein sequence ID" value="OHS99707.1"/>
    <property type="molecule type" value="Genomic_DNA"/>
</dbReference>
<keyword evidence="1" id="KW-0472">Membrane</keyword>
<dbReference type="GeneID" id="94844007"/>
<sequence>MFFLFSICTWLLTEKGYFTQELNASEDIYINFPQDTHAYIFFDRFEYSSILINNKTSTTASNETFVMYVHAETIVFHGNKDSNSQIKVAAYIIPADLCDSYNFFALGPKSMNIELTPTLYNNIKVCGFSPFFNENRMASVSVKFGHTTGNATLYSSQNNFTEAIKSVEGLENSASLNIKNSFFVQYQYQNSPDELLFKRGPFHLKGDFPACTSGSTIKCDPSGCTPYDSWVSTMDSKCNKSLWEDMKGFWIAVIVFVIVCTALVAFLYIKHLLCFKKELPDGEMSYTKLLRSEEEA</sequence>
<keyword evidence="4" id="KW-1185">Reference proteome</keyword>
<dbReference type="VEuPathDB" id="TrichDB:TRFO_33835"/>
<name>A0A1J4JQB2_9EUKA</name>
<keyword evidence="2" id="KW-0732">Signal</keyword>
<evidence type="ECO:0000313" key="3">
    <source>
        <dbReference type="EMBL" id="OHS99707.1"/>
    </source>
</evidence>
<keyword evidence="1" id="KW-0812">Transmembrane</keyword>
<evidence type="ECO:0000313" key="4">
    <source>
        <dbReference type="Proteomes" id="UP000179807"/>
    </source>
</evidence>
<dbReference type="AlphaFoldDB" id="A0A1J4JQB2"/>